<accession>A0ABS3FSS1</accession>
<evidence type="ECO:0000313" key="1">
    <source>
        <dbReference type="EMBL" id="MBO0350150.1"/>
    </source>
</evidence>
<proteinExistence type="predicted"/>
<keyword evidence="2" id="KW-1185">Reference proteome</keyword>
<reference evidence="1 2" key="1">
    <citation type="submission" date="2021-03" db="EMBL/GenBank/DDBJ databases">
        <title>Metabolic Capacity of the Antarctic Cyanobacterium Phormidium pseudopriestleyi that Sustains Oxygenic Photosynthesis in the Presence of Hydrogen Sulfide.</title>
        <authorList>
            <person name="Lumian J.E."/>
            <person name="Jungblut A.D."/>
            <person name="Dillon M.L."/>
            <person name="Hawes I."/>
            <person name="Doran P.T."/>
            <person name="Mackey T.J."/>
            <person name="Dick G.J."/>
            <person name="Grettenberger C.L."/>
            <person name="Sumner D.Y."/>
        </authorList>
    </citation>
    <scope>NUCLEOTIDE SEQUENCE [LARGE SCALE GENOMIC DNA]</scope>
    <source>
        <strain evidence="1 2">FRX01</strain>
    </source>
</reference>
<gene>
    <name evidence="1" type="ORF">J0895_13705</name>
</gene>
<dbReference type="Gene3D" id="3.90.550.10">
    <property type="entry name" value="Spore Coat Polysaccharide Biosynthesis Protein SpsA, Chain A"/>
    <property type="match status" value="1"/>
</dbReference>
<sequence length="320" mass="37296">MKKISIIIVNGFPRKDLPDYPAEKCRLDVIQYPWIDICLRQVQRHSNSESYEVYIYDDARLESHRQIMANYPNIVDIYPQSLEEFDDGSTKNLPTALNFTISRLRDNIEYFILLDTDAFPIRDNWLDIFINLLNDGAPVVCVCRDEKAPRLKPFAHVCCLCMRKADFLKMGVWFYEEMAIAGAEFNYIATLDWLERGAKIVGLQRSNVKKYHDLMGGVYGNLVYHQAAVNRFARFRTASNEVDMEHEFLRVKLRDAIFQDLDALIEEFIPCPYNAIAQLPIPPIDIGDTHPFLLQEKHIYEIKIKLQKSQQRLQTIQAKL</sequence>
<dbReference type="CDD" id="cd00761">
    <property type="entry name" value="Glyco_tranf_GTA_type"/>
    <property type="match status" value="1"/>
</dbReference>
<protein>
    <submittedName>
        <fullName evidence="1">Glycosyltransferase family 2 protein</fullName>
    </submittedName>
</protein>
<dbReference type="EMBL" id="JAFLQW010000364">
    <property type="protein sequence ID" value="MBO0350150.1"/>
    <property type="molecule type" value="Genomic_DNA"/>
</dbReference>
<dbReference type="RefSeq" id="WP_207088645.1">
    <property type="nucleotide sequence ID" value="NZ_JAFLQW010000364.1"/>
</dbReference>
<organism evidence="1 2">
    <name type="scientific">Phormidium pseudopriestleyi FRX01</name>
    <dbReference type="NCBI Taxonomy" id="1759528"/>
    <lineage>
        <taxon>Bacteria</taxon>
        <taxon>Bacillati</taxon>
        <taxon>Cyanobacteriota</taxon>
        <taxon>Cyanophyceae</taxon>
        <taxon>Oscillatoriophycideae</taxon>
        <taxon>Oscillatoriales</taxon>
        <taxon>Oscillatoriaceae</taxon>
        <taxon>Phormidium</taxon>
    </lineage>
</organism>
<dbReference type="InterPro" id="IPR029044">
    <property type="entry name" value="Nucleotide-diphossugar_trans"/>
</dbReference>
<dbReference type="Proteomes" id="UP000664844">
    <property type="component" value="Unassembled WGS sequence"/>
</dbReference>
<dbReference type="SUPFAM" id="SSF53448">
    <property type="entry name" value="Nucleotide-diphospho-sugar transferases"/>
    <property type="match status" value="1"/>
</dbReference>
<comment type="caution">
    <text evidence="1">The sequence shown here is derived from an EMBL/GenBank/DDBJ whole genome shotgun (WGS) entry which is preliminary data.</text>
</comment>
<name>A0ABS3FSS1_9CYAN</name>
<evidence type="ECO:0000313" key="2">
    <source>
        <dbReference type="Proteomes" id="UP000664844"/>
    </source>
</evidence>